<evidence type="ECO:0000313" key="13">
    <source>
        <dbReference type="EMBL" id="TZG25077.1"/>
    </source>
</evidence>
<evidence type="ECO:0000256" key="2">
    <source>
        <dbReference type="ARBA" id="ARBA00004202"/>
    </source>
</evidence>
<evidence type="ECO:0000256" key="5">
    <source>
        <dbReference type="ARBA" id="ARBA00022475"/>
    </source>
</evidence>
<evidence type="ECO:0000256" key="8">
    <source>
        <dbReference type="ARBA" id="ARBA00023136"/>
    </source>
</evidence>
<dbReference type="SUPFAM" id="SSF103039">
    <property type="entry name" value="CheC-like"/>
    <property type="match status" value="1"/>
</dbReference>
<dbReference type="GO" id="GO:0050918">
    <property type="term" value="P:positive chemotaxis"/>
    <property type="evidence" value="ECO:0007669"/>
    <property type="project" value="TreeGrafter"/>
</dbReference>
<name>A0A5D9C1J6_9SPHN</name>
<reference evidence="13 14" key="1">
    <citation type="submission" date="2019-08" db="EMBL/GenBank/DDBJ databases">
        <authorList>
            <person name="Wang G."/>
            <person name="Xu Z."/>
        </authorList>
    </citation>
    <scope>NUCLEOTIDE SEQUENCE [LARGE SCALE GENOMIC DNA]</scope>
    <source>
        <strain evidence="13 14">ZX</strain>
    </source>
</reference>
<comment type="subcellular location">
    <subcellularLocation>
        <location evidence="1">Bacterial flagellum basal body</location>
    </subcellularLocation>
    <subcellularLocation>
        <location evidence="2">Cell membrane</location>
        <topology evidence="2">Peripheral membrane protein</topology>
    </subcellularLocation>
</comment>
<keyword evidence="14" id="KW-1185">Reference proteome</keyword>
<proteinExistence type="inferred from homology"/>
<evidence type="ECO:0000256" key="6">
    <source>
        <dbReference type="ARBA" id="ARBA00022500"/>
    </source>
</evidence>
<gene>
    <name evidence="13" type="primary">fliM</name>
    <name evidence="13" type="ORF">FYJ91_17600</name>
</gene>
<dbReference type="Proteomes" id="UP000322077">
    <property type="component" value="Unassembled WGS sequence"/>
</dbReference>
<dbReference type="InterPro" id="IPR001689">
    <property type="entry name" value="Flag_FliM"/>
</dbReference>
<dbReference type="AlphaFoldDB" id="A0A5D9C1J6"/>
<evidence type="ECO:0000256" key="9">
    <source>
        <dbReference type="ARBA" id="ARBA00023143"/>
    </source>
</evidence>
<dbReference type="Pfam" id="PF01052">
    <property type="entry name" value="FliMN_C"/>
    <property type="match status" value="1"/>
</dbReference>
<evidence type="ECO:0000256" key="10">
    <source>
        <dbReference type="ARBA" id="ARBA00025044"/>
    </source>
</evidence>
<evidence type="ECO:0000256" key="3">
    <source>
        <dbReference type="ARBA" id="ARBA00011049"/>
    </source>
</evidence>
<keyword evidence="9" id="KW-0975">Bacterial flagellum</keyword>
<feature type="domain" description="Flagellar motor switch protein FliN-like C-terminal" evidence="12">
    <location>
        <begin position="254"/>
        <end position="321"/>
    </location>
</feature>
<evidence type="ECO:0000259" key="12">
    <source>
        <dbReference type="Pfam" id="PF01052"/>
    </source>
</evidence>
<sequence>MTRASNSLSGDEVAALMDELSDISIDPTPAAAIDGSASVFPLGAAKERPHADLSLVERMNEKLARRLRDVIEPIAQARTRVEADPLECRRFEEWQRNQPDYMSLNMFRLRPMKGNMMIAIEPAFISNMVDTFYGGTGNGLTHKSEEFTPSEERLLTRIVTAITDVLTRTWAELYPLEFKPAGHETNPAFASMMRPDETVVVQSFSLKPGMSRSTRIEILYPLAALQPIEAELTARVHEDPENDDNEWRGKLASALENVTLPVRSVLARPEITVAQLMALKPGDVIPIKLANSIPLLVGNRRFGEGTIGEQEGRVAMMIEDIGKGLLK</sequence>
<evidence type="ECO:0000256" key="11">
    <source>
        <dbReference type="NCBIfam" id="TIGR01397"/>
    </source>
</evidence>
<keyword evidence="5" id="KW-1003">Cell membrane</keyword>
<comment type="similarity">
    <text evidence="3">Belongs to the FliM family.</text>
</comment>
<dbReference type="InterPro" id="IPR036429">
    <property type="entry name" value="SpoA-like_sf"/>
</dbReference>
<comment type="function">
    <text evidence="10">FliM is one of three proteins (FliG, FliN, FliM) that forms the rotor-mounted switch complex (C ring), located at the base of the basal body. This complex interacts with the CheY and CheZ chemotaxis proteins, in addition to contacting components of the motor that determine the direction of flagellar rotation.</text>
</comment>
<dbReference type="InterPro" id="IPR001543">
    <property type="entry name" value="FliN-like_C"/>
</dbReference>
<dbReference type="RefSeq" id="WP_149523617.1">
    <property type="nucleotide sequence ID" value="NZ_VTOU01000004.1"/>
</dbReference>
<dbReference type="GO" id="GO:0003774">
    <property type="term" value="F:cytoskeletal motor activity"/>
    <property type="evidence" value="ECO:0007669"/>
    <property type="project" value="InterPro"/>
</dbReference>
<dbReference type="PANTHER" id="PTHR30034">
    <property type="entry name" value="FLAGELLAR MOTOR SWITCH PROTEIN FLIM"/>
    <property type="match status" value="1"/>
</dbReference>
<keyword evidence="13" id="KW-0282">Flagellum</keyword>
<comment type="caution">
    <text evidence="13">The sequence shown here is derived from an EMBL/GenBank/DDBJ whole genome shotgun (WGS) entry which is preliminary data.</text>
</comment>
<protein>
    <recommendedName>
        <fullName evidence="4 11">Flagellar motor switch protein FliM</fullName>
    </recommendedName>
</protein>
<evidence type="ECO:0000313" key="14">
    <source>
        <dbReference type="Proteomes" id="UP000322077"/>
    </source>
</evidence>
<keyword evidence="13" id="KW-0966">Cell projection</keyword>
<dbReference type="GO" id="GO:0071978">
    <property type="term" value="P:bacterial-type flagellum-dependent swarming motility"/>
    <property type="evidence" value="ECO:0007669"/>
    <property type="project" value="TreeGrafter"/>
</dbReference>
<dbReference type="SUPFAM" id="SSF101801">
    <property type="entry name" value="Surface presentation of antigens (SPOA)"/>
    <property type="match status" value="1"/>
</dbReference>
<dbReference type="NCBIfam" id="TIGR01397">
    <property type="entry name" value="fliM_switch"/>
    <property type="match status" value="1"/>
</dbReference>
<dbReference type="GO" id="GO:0009425">
    <property type="term" value="C:bacterial-type flagellum basal body"/>
    <property type="evidence" value="ECO:0007669"/>
    <property type="project" value="UniProtKB-SubCell"/>
</dbReference>
<organism evidence="13 14">
    <name type="scientific">Sphingomonas montanisoli</name>
    <dbReference type="NCBI Taxonomy" id="2606412"/>
    <lineage>
        <taxon>Bacteria</taxon>
        <taxon>Pseudomonadati</taxon>
        <taxon>Pseudomonadota</taxon>
        <taxon>Alphaproteobacteria</taxon>
        <taxon>Sphingomonadales</taxon>
        <taxon>Sphingomonadaceae</taxon>
        <taxon>Sphingomonas</taxon>
    </lineage>
</organism>
<evidence type="ECO:0000256" key="1">
    <source>
        <dbReference type="ARBA" id="ARBA00004117"/>
    </source>
</evidence>
<keyword evidence="7" id="KW-0283">Flagellar rotation</keyword>
<dbReference type="PANTHER" id="PTHR30034:SF6">
    <property type="entry name" value="YOP PROTEINS TRANSLOCATION PROTEIN Q"/>
    <property type="match status" value="1"/>
</dbReference>
<dbReference type="EMBL" id="VTOU01000004">
    <property type="protein sequence ID" value="TZG25077.1"/>
    <property type="molecule type" value="Genomic_DNA"/>
</dbReference>
<dbReference type="InterPro" id="IPR028976">
    <property type="entry name" value="CheC-like_sf"/>
</dbReference>
<keyword evidence="8" id="KW-0472">Membrane</keyword>
<keyword evidence="13" id="KW-0969">Cilium</keyword>
<accession>A0A5D9C1J6</accession>
<dbReference type="PRINTS" id="PR00955">
    <property type="entry name" value="FLGMOTORFLIM"/>
</dbReference>
<evidence type="ECO:0000256" key="7">
    <source>
        <dbReference type="ARBA" id="ARBA00022779"/>
    </source>
</evidence>
<keyword evidence="6" id="KW-0145">Chemotaxis</keyword>
<dbReference type="Gene3D" id="3.40.1550.10">
    <property type="entry name" value="CheC-like"/>
    <property type="match status" value="1"/>
</dbReference>
<evidence type="ECO:0000256" key="4">
    <source>
        <dbReference type="ARBA" id="ARBA00021898"/>
    </source>
</evidence>
<dbReference type="Gene3D" id="2.30.330.10">
    <property type="entry name" value="SpoA-like"/>
    <property type="match status" value="1"/>
</dbReference>
<dbReference type="Pfam" id="PF02154">
    <property type="entry name" value="FliM"/>
    <property type="match status" value="1"/>
</dbReference>
<dbReference type="CDD" id="cd17908">
    <property type="entry name" value="FliM"/>
    <property type="match status" value="1"/>
</dbReference>
<dbReference type="GO" id="GO:0005886">
    <property type="term" value="C:plasma membrane"/>
    <property type="evidence" value="ECO:0007669"/>
    <property type="project" value="UniProtKB-SubCell"/>
</dbReference>